<dbReference type="EMBL" id="CAJNOQ010004867">
    <property type="protein sequence ID" value="CAF1077038.1"/>
    <property type="molecule type" value="Genomic_DNA"/>
</dbReference>
<dbReference type="AlphaFoldDB" id="A0A814MDT8"/>
<evidence type="ECO:0000313" key="2">
    <source>
        <dbReference type="EMBL" id="CAF3843336.1"/>
    </source>
</evidence>
<dbReference type="OrthoDB" id="10057701at2759"/>
<keyword evidence="3" id="KW-1185">Reference proteome</keyword>
<proteinExistence type="predicted"/>
<evidence type="ECO:0000313" key="3">
    <source>
        <dbReference type="Proteomes" id="UP000663829"/>
    </source>
</evidence>
<feature type="non-terminal residue" evidence="1">
    <location>
        <position position="1"/>
    </location>
</feature>
<comment type="caution">
    <text evidence="1">The sequence shown here is derived from an EMBL/GenBank/DDBJ whole genome shotgun (WGS) entry which is preliminary data.</text>
</comment>
<evidence type="ECO:0000313" key="1">
    <source>
        <dbReference type="EMBL" id="CAF1077038.1"/>
    </source>
</evidence>
<name>A0A814MDT8_9BILA</name>
<protein>
    <submittedName>
        <fullName evidence="1">Uncharacterized protein</fullName>
    </submittedName>
</protein>
<dbReference type="EMBL" id="CAJOBC010004865">
    <property type="protein sequence ID" value="CAF3843336.1"/>
    <property type="molecule type" value="Genomic_DNA"/>
</dbReference>
<gene>
    <name evidence="1" type="ORF">GPM918_LOCUS17575</name>
    <name evidence="2" type="ORF">SRO942_LOCUS17568</name>
</gene>
<accession>A0A814MDT8</accession>
<dbReference type="Proteomes" id="UP000681722">
    <property type="component" value="Unassembled WGS sequence"/>
</dbReference>
<reference evidence="1" key="1">
    <citation type="submission" date="2021-02" db="EMBL/GenBank/DDBJ databases">
        <authorList>
            <person name="Nowell W R."/>
        </authorList>
    </citation>
    <scope>NUCLEOTIDE SEQUENCE</scope>
</reference>
<organism evidence="1 3">
    <name type="scientific">Didymodactylos carnosus</name>
    <dbReference type="NCBI Taxonomy" id="1234261"/>
    <lineage>
        <taxon>Eukaryota</taxon>
        <taxon>Metazoa</taxon>
        <taxon>Spiralia</taxon>
        <taxon>Gnathifera</taxon>
        <taxon>Rotifera</taxon>
        <taxon>Eurotatoria</taxon>
        <taxon>Bdelloidea</taxon>
        <taxon>Philodinida</taxon>
        <taxon>Philodinidae</taxon>
        <taxon>Didymodactylos</taxon>
    </lineage>
</organism>
<sequence length="180" mass="20794">MFKQERRKLKIHVNKGKPTQEEILEPRRGLPSSSFNAWECVKIKAVKLFARYDLRKFTSQIRSDSQLTVIEKPPISVQNLFNFKDNIPNYLKSDVIYNILNDSLNQITTEDEKEQEELDSISEGLLELSYKYDEAVIRADIVLENLRRSLQRFLQVDLPNTNNIPSGAITANGKSNVRLP</sequence>
<dbReference type="Proteomes" id="UP000663829">
    <property type="component" value="Unassembled WGS sequence"/>
</dbReference>